<dbReference type="EMBL" id="KV425957">
    <property type="protein sequence ID" value="KZV95432.1"/>
    <property type="molecule type" value="Genomic_DNA"/>
</dbReference>
<keyword evidence="3" id="KW-1185">Reference proteome</keyword>
<gene>
    <name evidence="2" type="ORF">EXIGLDRAFT_735312</name>
</gene>
<dbReference type="OrthoDB" id="2985972at2759"/>
<proteinExistence type="predicted"/>
<protein>
    <submittedName>
        <fullName evidence="2">Uncharacterized protein</fullName>
    </submittedName>
</protein>
<dbReference type="AlphaFoldDB" id="A0A165JWG5"/>
<feature type="compositionally biased region" description="Pro residues" evidence="1">
    <location>
        <begin position="263"/>
        <end position="272"/>
    </location>
</feature>
<dbReference type="STRING" id="1314781.A0A165JWG5"/>
<evidence type="ECO:0000313" key="2">
    <source>
        <dbReference type="EMBL" id="KZV95432.1"/>
    </source>
</evidence>
<sequence>MLASLVDLPHVSGTEGSSITNPAFIPQIMTGELAGVLGFIYEPWPGPKLTTLGLLRLLYHSARFGIARAREFALTRLKEIGRHVPAILRLEYGLLCNVDEWTKEAFNCLMLMPIHGSPDEAVSVVSPTLYAAVMNAHSEVDMLRRQNFVDTPPAVHDASCTDKLTCAKAWFVCWTGGVCREYLNPGYYATVAATIAFMDEAKPAGMNRNCLKATKDSVKAKGILTRETVLIDQMFEKLTGSYPRLSTFLIISCLRAIPPLFEAPPPPPPPPQLQNREEEDEEMETEVQQPVGLIAFN</sequence>
<dbReference type="Proteomes" id="UP000077266">
    <property type="component" value="Unassembled WGS sequence"/>
</dbReference>
<reference evidence="2 3" key="1">
    <citation type="journal article" date="2016" name="Mol. Biol. Evol.">
        <title>Comparative Genomics of Early-Diverging Mushroom-Forming Fungi Provides Insights into the Origins of Lignocellulose Decay Capabilities.</title>
        <authorList>
            <person name="Nagy L.G."/>
            <person name="Riley R."/>
            <person name="Tritt A."/>
            <person name="Adam C."/>
            <person name="Daum C."/>
            <person name="Floudas D."/>
            <person name="Sun H."/>
            <person name="Yadav J.S."/>
            <person name="Pangilinan J."/>
            <person name="Larsson K.H."/>
            <person name="Matsuura K."/>
            <person name="Barry K."/>
            <person name="Labutti K."/>
            <person name="Kuo R."/>
            <person name="Ohm R.A."/>
            <person name="Bhattacharya S.S."/>
            <person name="Shirouzu T."/>
            <person name="Yoshinaga Y."/>
            <person name="Martin F.M."/>
            <person name="Grigoriev I.V."/>
            <person name="Hibbett D.S."/>
        </authorList>
    </citation>
    <scope>NUCLEOTIDE SEQUENCE [LARGE SCALE GENOMIC DNA]</scope>
    <source>
        <strain evidence="2 3">HHB12029</strain>
    </source>
</reference>
<dbReference type="InParanoid" id="A0A165JWG5"/>
<feature type="region of interest" description="Disordered" evidence="1">
    <location>
        <begin position="263"/>
        <end position="297"/>
    </location>
</feature>
<evidence type="ECO:0000313" key="3">
    <source>
        <dbReference type="Proteomes" id="UP000077266"/>
    </source>
</evidence>
<name>A0A165JWG5_EXIGL</name>
<evidence type="ECO:0000256" key="1">
    <source>
        <dbReference type="SAM" id="MobiDB-lite"/>
    </source>
</evidence>
<accession>A0A165JWG5</accession>
<organism evidence="2 3">
    <name type="scientific">Exidia glandulosa HHB12029</name>
    <dbReference type="NCBI Taxonomy" id="1314781"/>
    <lineage>
        <taxon>Eukaryota</taxon>
        <taxon>Fungi</taxon>
        <taxon>Dikarya</taxon>
        <taxon>Basidiomycota</taxon>
        <taxon>Agaricomycotina</taxon>
        <taxon>Agaricomycetes</taxon>
        <taxon>Auriculariales</taxon>
        <taxon>Exidiaceae</taxon>
        <taxon>Exidia</taxon>
    </lineage>
</organism>